<organism evidence="1 2">
    <name type="scientific">Gimesia maris</name>
    <dbReference type="NCBI Taxonomy" id="122"/>
    <lineage>
        <taxon>Bacteria</taxon>
        <taxon>Pseudomonadati</taxon>
        <taxon>Planctomycetota</taxon>
        <taxon>Planctomycetia</taxon>
        <taxon>Planctomycetales</taxon>
        <taxon>Planctomycetaceae</taxon>
        <taxon>Gimesia</taxon>
    </lineage>
</organism>
<comment type="caution">
    <text evidence="1">The sequence shown here is derived from an EMBL/GenBank/DDBJ whole genome shotgun (WGS) entry which is preliminary data.</text>
</comment>
<proteinExistence type="predicted"/>
<evidence type="ECO:0000313" key="1">
    <source>
        <dbReference type="EMBL" id="HCO26544.1"/>
    </source>
</evidence>
<name>A0A3D3RCF3_9PLAN</name>
<dbReference type="EMBL" id="DQAY01000162">
    <property type="protein sequence ID" value="HCO26544.1"/>
    <property type="molecule type" value="Genomic_DNA"/>
</dbReference>
<dbReference type="AlphaFoldDB" id="A0A3D3RCF3"/>
<reference evidence="1 2" key="1">
    <citation type="journal article" date="2018" name="Nat. Biotechnol.">
        <title>A standardized bacterial taxonomy based on genome phylogeny substantially revises the tree of life.</title>
        <authorList>
            <person name="Parks D.H."/>
            <person name="Chuvochina M."/>
            <person name="Waite D.W."/>
            <person name="Rinke C."/>
            <person name="Skarshewski A."/>
            <person name="Chaumeil P.A."/>
            <person name="Hugenholtz P."/>
        </authorList>
    </citation>
    <scope>NUCLEOTIDE SEQUENCE [LARGE SCALE GENOMIC DNA]</scope>
    <source>
        <strain evidence="1">UBA9375</strain>
    </source>
</reference>
<dbReference type="Proteomes" id="UP000263642">
    <property type="component" value="Unassembled WGS sequence"/>
</dbReference>
<accession>A0A3D3RCF3</accession>
<protein>
    <submittedName>
        <fullName evidence="1">Uncharacterized protein</fullName>
    </submittedName>
</protein>
<evidence type="ECO:0000313" key="2">
    <source>
        <dbReference type="Proteomes" id="UP000263642"/>
    </source>
</evidence>
<gene>
    <name evidence="1" type="ORF">DIT97_27340</name>
</gene>
<sequence length="59" mass="6463">MILLITKVPEFYLTGKDQAAGCEKSYIFPGALTAVRNHRTGKVSALDDTQAMKCVCPLF</sequence>